<dbReference type="Pfam" id="PF00072">
    <property type="entry name" value="Response_reg"/>
    <property type="match status" value="1"/>
</dbReference>
<dbReference type="Gene3D" id="3.40.50.2300">
    <property type="match status" value="1"/>
</dbReference>
<dbReference type="InterPro" id="IPR018062">
    <property type="entry name" value="HTH_AraC-typ_CS"/>
</dbReference>
<proteinExistence type="predicted"/>
<dbReference type="EMBL" id="FNFL01000002">
    <property type="protein sequence ID" value="SDK02965.1"/>
    <property type="molecule type" value="Genomic_DNA"/>
</dbReference>
<protein>
    <submittedName>
        <fullName evidence="7">Two-component system, response regulator YesN</fullName>
    </submittedName>
</protein>
<dbReference type="GO" id="GO:0003700">
    <property type="term" value="F:DNA-binding transcription factor activity"/>
    <property type="evidence" value="ECO:0007669"/>
    <property type="project" value="InterPro"/>
</dbReference>
<evidence type="ECO:0000256" key="4">
    <source>
        <dbReference type="PROSITE-ProRule" id="PRU00169"/>
    </source>
</evidence>
<dbReference type="PROSITE" id="PS00041">
    <property type="entry name" value="HTH_ARAC_FAMILY_1"/>
    <property type="match status" value="1"/>
</dbReference>
<dbReference type="RefSeq" id="WP_093212935.1">
    <property type="nucleotide sequence ID" value="NZ_FNFL01000002.1"/>
</dbReference>
<dbReference type="GO" id="GO:0043565">
    <property type="term" value="F:sequence-specific DNA binding"/>
    <property type="evidence" value="ECO:0007669"/>
    <property type="project" value="InterPro"/>
</dbReference>
<sequence length="474" mass="55064">MKVLIAEDELLERKAMRKFLEDNFTDLTVVGEAVNGRRAIEMAEELQPNVILMDIKMPGINGLEAIESIHEKNPGIKFILVSAYDSFAYAKQAMKMGVKEYILKPSKKEETIRAVLRVKKEVKEEQARTERTRNSSLIAKELFLTKLMKNEIGNDTKELQQTLFPLFRSAFFLAASDERLSGKAIDEWISQITDDKWIYRLEEGQLIIAVISESVKDKAAVLKLARRLQMQLGDDAYVGAGYPAERLEDLPNCYHQALQAVKHLEQMGNSKFGFPPVEFSRNSILEDILLEVVSGSDTIAQHFLAEMWQNKHAKTELLQELFFRLKQELQKRDIQPPETAMPDMDSYQDWAEYIKLASLNVQHHFQSQDKIERAKKFIHDHYHEPISLEDVSFRSELSPNYFSNLFKESTGETFIDYLTHIRLLKAKEFLQSNKYSLKEICFMVGYKDPNYFSRVFKKYFSLSPKQYQKKILKK</sequence>
<accession>A0A1G8YLD0</accession>
<organism evidence="7 8">
    <name type="scientific">Sediminibacillus albus</name>
    <dbReference type="NCBI Taxonomy" id="407036"/>
    <lineage>
        <taxon>Bacteria</taxon>
        <taxon>Bacillati</taxon>
        <taxon>Bacillota</taxon>
        <taxon>Bacilli</taxon>
        <taxon>Bacillales</taxon>
        <taxon>Bacillaceae</taxon>
        <taxon>Sediminibacillus</taxon>
    </lineage>
</organism>
<feature type="domain" description="HTH araC/xylS-type" evidence="5">
    <location>
        <begin position="372"/>
        <end position="470"/>
    </location>
</feature>
<dbReference type="InterPro" id="IPR018060">
    <property type="entry name" value="HTH_AraC"/>
</dbReference>
<dbReference type="PANTHER" id="PTHR43280">
    <property type="entry name" value="ARAC-FAMILY TRANSCRIPTIONAL REGULATOR"/>
    <property type="match status" value="1"/>
</dbReference>
<evidence type="ECO:0000313" key="8">
    <source>
        <dbReference type="Proteomes" id="UP000198694"/>
    </source>
</evidence>
<dbReference type="Gene3D" id="1.10.10.60">
    <property type="entry name" value="Homeodomain-like"/>
    <property type="match status" value="2"/>
</dbReference>
<evidence type="ECO:0000259" key="6">
    <source>
        <dbReference type="PROSITE" id="PS50110"/>
    </source>
</evidence>
<keyword evidence="8" id="KW-1185">Reference proteome</keyword>
<feature type="modified residue" description="4-aspartylphosphate" evidence="4">
    <location>
        <position position="54"/>
    </location>
</feature>
<dbReference type="InterPro" id="IPR041522">
    <property type="entry name" value="CdaR_GGDEF"/>
</dbReference>
<dbReference type="PRINTS" id="PR00032">
    <property type="entry name" value="HTHARAC"/>
</dbReference>
<keyword evidence="2" id="KW-0238">DNA-binding</keyword>
<dbReference type="SUPFAM" id="SSF46689">
    <property type="entry name" value="Homeodomain-like"/>
    <property type="match status" value="2"/>
</dbReference>
<gene>
    <name evidence="7" type="ORF">SAMN05216243_1658</name>
</gene>
<evidence type="ECO:0000256" key="2">
    <source>
        <dbReference type="ARBA" id="ARBA00023125"/>
    </source>
</evidence>
<dbReference type="CDD" id="cd17536">
    <property type="entry name" value="REC_YesN-like"/>
    <property type="match status" value="1"/>
</dbReference>
<keyword evidence="3" id="KW-0804">Transcription</keyword>
<keyword evidence="1" id="KW-0805">Transcription regulation</keyword>
<dbReference type="InterPro" id="IPR001789">
    <property type="entry name" value="Sig_transdc_resp-reg_receiver"/>
</dbReference>
<dbReference type="Proteomes" id="UP000198694">
    <property type="component" value="Unassembled WGS sequence"/>
</dbReference>
<evidence type="ECO:0000313" key="7">
    <source>
        <dbReference type="EMBL" id="SDK02965.1"/>
    </source>
</evidence>
<name>A0A1G8YLD0_9BACI</name>
<evidence type="ECO:0000256" key="3">
    <source>
        <dbReference type="ARBA" id="ARBA00023163"/>
    </source>
</evidence>
<evidence type="ECO:0000259" key="5">
    <source>
        <dbReference type="PROSITE" id="PS01124"/>
    </source>
</evidence>
<dbReference type="SUPFAM" id="SSF52172">
    <property type="entry name" value="CheY-like"/>
    <property type="match status" value="1"/>
</dbReference>
<dbReference type="PANTHER" id="PTHR43280:SF2">
    <property type="entry name" value="HTH-TYPE TRANSCRIPTIONAL REGULATOR EXSA"/>
    <property type="match status" value="1"/>
</dbReference>
<dbReference type="AlphaFoldDB" id="A0A1G8YLD0"/>
<dbReference type="OrthoDB" id="342399at2"/>
<reference evidence="7 8" key="1">
    <citation type="submission" date="2016-10" db="EMBL/GenBank/DDBJ databases">
        <authorList>
            <person name="de Groot N.N."/>
        </authorList>
    </citation>
    <scope>NUCLEOTIDE SEQUENCE [LARGE SCALE GENOMIC DNA]</scope>
    <source>
        <strain evidence="7 8">CGMCC 1.6502</strain>
    </source>
</reference>
<keyword evidence="4" id="KW-0597">Phosphoprotein</keyword>
<dbReference type="SMART" id="SM00342">
    <property type="entry name" value="HTH_ARAC"/>
    <property type="match status" value="1"/>
</dbReference>
<dbReference type="GO" id="GO:0000160">
    <property type="term" value="P:phosphorelay signal transduction system"/>
    <property type="evidence" value="ECO:0007669"/>
    <property type="project" value="InterPro"/>
</dbReference>
<feature type="domain" description="Response regulatory" evidence="6">
    <location>
        <begin position="2"/>
        <end position="119"/>
    </location>
</feature>
<dbReference type="InterPro" id="IPR020449">
    <property type="entry name" value="Tscrpt_reg_AraC-type_HTH"/>
</dbReference>
<dbReference type="InterPro" id="IPR011006">
    <property type="entry name" value="CheY-like_superfamily"/>
</dbReference>
<dbReference type="InterPro" id="IPR009057">
    <property type="entry name" value="Homeodomain-like_sf"/>
</dbReference>
<dbReference type="PROSITE" id="PS01124">
    <property type="entry name" value="HTH_ARAC_FAMILY_2"/>
    <property type="match status" value="1"/>
</dbReference>
<dbReference type="STRING" id="407036.SAMN05216243_1658"/>
<dbReference type="Pfam" id="PF12833">
    <property type="entry name" value="HTH_18"/>
    <property type="match status" value="1"/>
</dbReference>
<evidence type="ECO:0000256" key="1">
    <source>
        <dbReference type="ARBA" id="ARBA00023015"/>
    </source>
</evidence>
<dbReference type="SMART" id="SM00448">
    <property type="entry name" value="REC"/>
    <property type="match status" value="1"/>
</dbReference>
<dbReference type="PROSITE" id="PS50110">
    <property type="entry name" value="RESPONSE_REGULATORY"/>
    <property type="match status" value="1"/>
</dbReference>
<dbReference type="Pfam" id="PF17853">
    <property type="entry name" value="GGDEF_2"/>
    <property type="match status" value="1"/>
</dbReference>